<dbReference type="EMBL" id="LZYO01000019">
    <property type="protein sequence ID" value="ODH44334.1"/>
    <property type="molecule type" value="Genomic_DNA"/>
</dbReference>
<comment type="caution">
    <text evidence="3">The sequence shown here is derived from an EMBL/GenBank/DDBJ whole genome shotgun (WGS) entry which is preliminary data.</text>
</comment>
<evidence type="ECO:0000256" key="2">
    <source>
        <dbReference type="SAM" id="Phobius"/>
    </source>
</evidence>
<accession>A0A1D2JN21</accession>
<feature type="transmembrane region" description="Helical" evidence="2">
    <location>
        <begin position="283"/>
        <end position="304"/>
    </location>
</feature>
<reference evidence="3 4" key="1">
    <citation type="submission" date="2016-06" db="EMBL/GenBank/DDBJ databases">
        <authorList>
            <person name="Kjaerup R.B."/>
            <person name="Dalgaard T.S."/>
            <person name="Juul-Madsen H.R."/>
        </authorList>
    </citation>
    <scope>NUCLEOTIDE SEQUENCE [LARGE SCALE GENOMIC DNA]</scope>
    <source>
        <strain evidence="3 4">Pb300</strain>
    </source>
</reference>
<feature type="transmembrane region" description="Helical" evidence="2">
    <location>
        <begin position="258"/>
        <end position="277"/>
    </location>
</feature>
<protein>
    <submittedName>
        <fullName evidence="3">Uncharacterized protein</fullName>
    </submittedName>
</protein>
<dbReference type="AlphaFoldDB" id="A0A1D2JN21"/>
<dbReference type="Proteomes" id="UP000242814">
    <property type="component" value="Unassembled WGS sequence"/>
</dbReference>
<dbReference type="VEuPathDB" id="FungiDB:PABG_00241"/>
<feature type="transmembrane region" description="Helical" evidence="2">
    <location>
        <begin position="168"/>
        <end position="188"/>
    </location>
</feature>
<keyword evidence="2" id="KW-0472">Membrane</keyword>
<sequence>MSFEVSRSLIENSESRSRQRPLQLPSGCPFMRQIILRRIPDSFHFTKPSGRYLMSPALAPVHGNVPPNLLGESNDEEAPDEARKQQFGATALIMGLIPLTLKDVAWPERRIALVSAPLPFAAAVLVRALGLEPAVEGELESDQVQRYMQWMQGYLFANVGTRWRISTILRVGTSFLILLLSYGMLAVVEIYSKRSSLGCVYPVFTLTWCIVGIFPAIIHALFAIRRRRCKGGSDLVSTGSVSAIQGAEEAWPVQLAWGVYYIAGTLVFTSIMAVTVAELAVWVFVQAVVTAASKIFALYICLLLRNPDSDAYPIDGN</sequence>
<evidence type="ECO:0000313" key="4">
    <source>
        <dbReference type="Proteomes" id="UP000242814"/>
    </source>
</evidence>
<feature type="region of interest" description="Disordered" evidence="1">
    <location>
        <begin position="1"/>
        <end position="24"/>
    </location>
</feature>
<evidence type="ECO:0000313" key="3">
    <source>
        <dbReference type="EMBL" id="ODH44334.1"/>
    </source>
</evidence>
<gene>
    <name evidence="3" type="ORF">ACO22_00867</name>
</gene>
<name>A0A1D2JN21_PARBR</name>
<proteinExistence type="predicted"/>
<organism evidence="3 4">
    <name type="scientific">Paracoccidioides brasiliensis</name>
    <dbReference type="NCBI Taxonomy" id="121759"/>
    <lineage>
        <taxon>Eukaryota</taxon>
        <taxon>Fungi</taxon>
        <taxon>Dikarya</taxon>
        <taxon>Ascomycota</taxon>
        <taxon>Pezizomycotina</taxon>
        <taxon>Eurotiomycetes</taxon>
        <taxon>Eurotiomycetidae</taxon>
        <taxon>Onygenales</taxon>
        <taxon>Ajellomycetaceae</taxon>
        <taxon>Paracoccidioides</taxon>
    </lineage>
</organism>
<keyword evidence="2" id="KW-1133">Transmembrane helix</keyword>
<dbReference type="VEuPathDB" id="FungiDB:PADG_02642"/>
<keyword evidence="2" id="KW-0812">Transmembrane</keyword>
<evidence type="ECO:0000256" key="1">
    <source>
        <dbReference type="SAM" id="MobiDB-lite"/>
    </source>
</evidence>
<feature type="transmembrane region" description="Helical" evidence="2">
    <location>
        <begin position="200"/>
        <end position="224"/>
    </location>
</feature>